<keyword evidence="4" id="KW-1185">Reference proteome</keyword>
<name>A0A437J3H6_9SPHN</name>
<dbReference type="Pfam" id="PF03981">
    <property type="entry name" value="Ubiq_cyt_C_chap"/>
    <property type="match status" value="1"/>
</dbReference>
<dbReference type="Proteomes" id="UP000282977">
    <property type="component" value="Unassembled WGS sequence"/>
</dbReference>
<proteinExistence type="inferred from homology"/>
<comment type="caution">
    <text evidence="3">The sequence shown here is derived from an EMBL/GenBank/DDBJ whole genome shotgun (WGS) entry which is preliminary data.</text>
</comment>
<evidence type="ECO:0000259" key="2">
    <source>
        <dbReference type="Pfam" id="PF03981"/>
    </source>
</evidence>
<accession>A0A437J3H6</accession>
<reference evidence="3 4" key="1">
    <citation type="submission" date="2019-01" db="EMBL/GenBank/DDBJ databases">
        <authorList>
            <person name="Chen W.-M."/>
        </authorList>
    </citation>
    <scope>NUCLEOTIDE SEQUENCE [LARGE SCALE GENOMIC DNA]</scope>
    <source>
        <strain evidence="3 4">TLA-22</strain>
    </source>
</reference>
<dbReference type="InterPro" id="IPR021150">
    <property type="entry name" value="Ubiq_cyt_c_chap"/>
</dbReference>
<protein>
    <submittedName>
        <fullName evidence="3">Ubiquinol-cytochrome C chaperone</fullName>
    </submittedName>
</protein>
<evidence type="ECO:0000313" key="4">
    <source>
        <dbReference type="Proteomes" id="UP000282977"/>
    </source>
</evidence>
<organism evidence="3 4">
    <name type="scientific">Sphingobium algorifonticola</name>
    <dbReference type="NCBI Taxonomy" id="2008318"/>
    <lineage>
        <taxon>Bacteria</taxon>
        <taxon>Pseudomonadati</taxon>
        <taxon>Pseudomonadota</taxon>
        <taxon>Alphaproteobacteria</taxon>
        <taxon>Sphingomonadales</taxon>
        <taxon>Sphingomonadaceae</taxon>
        <taxon>Sphingobium</taxon>
    </lineage>
</organism>
<gene>
    <name evidence="3" type="ORF">ENE74_17025</name>
</gene>
<dbReference type="RefSeq" id="WP_127692075.1">
    <property type="nucleotide sequence ID" value="NZ_RZUL01000013.1"/>
</dbReference>
<dbReference type="OrthoDB" id="7158889at2"/>
<evidence type="ECO:0000256" key="1">
    <source>
        <dbReference type="ARBA" id="ARBA00006436"/>
    </source>
</evidence>
<sequence>MSLLDRLFPSLRTQADPRAALRPLYAAIVARGRAPHWYAQGAVPDTLDGRFDMIAAILCAVLLRLEGEDAARQGSVWLTEIFIEDMDGQLRQIGIGDMIVGKHIGKMMSALGGRLTAYRAGLTPEGDLNGALVRNLYRGDAPDAAALDHVAKALRDLWTALGDTPTPALLAGALPR</sequence>
<dbReference type="AlphaFoldDB" id="A0A437J3H6"/>
<evidence type="ECO:0000313" key="3">
    <source>
        <dbReference type="EMBL" id="RVT38891.1"/>
    </source>
</evidence>
<feature type="domain" description="Ubiquinol-cytochrome c chaperone" evidence="2">
    <location>
        <begin position="42"/>
        <end position="173"/>
    </location>
</feature>
<dbReference type="EMBL" id="RZUL01000013">
    <property type="protein sequence ID" value="RVT38891.1"/>
    <property type="molecule type" value="Genomic_DNA"/>
</dbReference>
<comment type="similarity">
    <text evidence="1">Belongs to the UPF0174 family.</text>
</comment>